<dbReference type="SUPFAM" id="SSF159245">
    <property type="entry name" value="AttH-like"/>
    <property type="match status" value="1"/>
</dbReference>
<dbReference type="Pfam" id="PF24137">
    <property type="entry name" value="DA_N"/>
    <property type="match status" value="2"/>
</dbReference>
<dbReference type="InterPro" id="IPR057722">
    <property type="entry name" value="AsqO/PenF-like_C"/>
</dbReference>
<dbReference type="OrthoDB" id="3914164at2759"/>
<dbReference type="InterPro" id="IPR056402">
    <property type="entry name" value="DA_N"/>
</dbReference>
<evidence type="ECO:0000259" key="3">
    <source>
        <dbReference type="Pfam" id="PF25581"/>
    </source>
</evidence>
<feature type="domain" description="AsqO/PenF-like C-terminal" evidence="3">
    <location>
        <begin position="219"/>
        <end position="345"/>
    </location>
</feature>
<protein>
    <submittedName>
        <fullName evidence="4">Uncharacterized protein</fullName>
    </submittedName>
</protein>
<comment type="caution">
    <text evidence="4">The sequence shown here is derived from an EMBL/GenBank/DDBJ whole genome shotgun (WGS) entry which is preliminary data.</text>
</comment>
<evidence type="ECO:0000313" key="5">
    <source>
        <dbReference type="Proteomes" id="UP000799772"/>
    </source>
</evidence>
<reference evidence="4" key="1">
    <citation type="journal article" date="2020" name="Stud. Mycol.">
        <title>101 Dothideomycetes genomes: a test case for predicting lifestyles and emergence of pathogens.</title>
        <authorList>
            <person name="Haridas S."/>
            <person name="Albert R."/>
            <person name="Binder M."/>
            <person name="Bloem J."/>
            <person name="Labutti K."/>
            <person name="Salamov A."/>
            <person name="Andreopoulos B."/>
            <person name="Baker S."/>
            <person name="Barry K."/>
            <person name="Bills G."/>
            <person name="Bluhm B."/>
            <person name="Cannon C."/>
            <person name="Castanera R."/>
            <person name="Culley D."/>
            <person name="Daum C."/>
            <person name="Ezra D."/>
            <person name="Gonzalez J."/>
            <person name="Henrissat B."/>
            <person name="Kuo A."/>
            <person name="Liang C."/>
            <person name="Lipzen A."/>
            <person name="Lutzoni F."/>
            <person name="Magnuson J."/>
            <person name="Mondo S."/>
            <person name="Nolan M."/>
            <person name="Ohm R."/>
            <person name="Pangilinan J."/>
            <person name="Park H.-J."/>
            <person name="Ramirez L."/>
            <person name="Alfaro M."/>
            <person name="Sun H."/>
            <person name="Tritt A."/>
            <person name="Yoshinaga Y."/>
            <person name="Zwiers L.-H."/>
            <person name="Turgeon B."/>
            <person name="Goodwin S."/>
            <person name="Spatafora J."/>
            <person name="Crous P."/>
            <person name="Grigoriev I."/>
        </authorList>
    </citation>
    <scope>NUCLEOTIDE SEQUENCE</scope>
    <source>
        <strain evidence="4">CBS 133067</strain>
    </source>
</reference>
<dbReference type="Proteomes" id="UP000799772">
    <property type="component" value="Unassembled WGS sequence"/>
</dbReference>
<evidence type="ECO:0000313" key="4">
    <source>
        <dbReference type="EMBL" id="KAF2099636.1"/>
    </source>
</evidence>
<feature type="signal peptide" evidence="1">
    <location>
        <begin position="1"/>
        <end position="26"/>
    </location>
</feature>
<evidence type="ECO:0000256" key="1">
    <source>
        <dbReference type="SAM" id="SignalP"/>
    </source>
</evidence>
<organism evidence="4 5">
    <name type="scientific">Rhizodiscina lignyota</name>
    <dbReference type="NCBI Taxonomy" id="1504668"/>
    <lineage>
        <taxon>Eukaryota</taxon>
        <taxon>Fungi</taxon>
        <taxon>Dikarya</taxon>
        <taxon>Ascomycota</taxon>
        <taxon>Pezizomycotina</taxon>
        <taxon>Dothideomycetes</taxon>
        <taxon>Pleosporomycetidae</taxon>
        <taxon>Aulographales</taxon>
        <taxon>Rhizodiscinaceae</taxon>
        <taxon>Rhizodiscina</taxon>
    </lineage>
</organism>
<dbReference type="EMBL" id="ML978125">
    <property type="protein sequence ID" value="KAF2099636.1"/>
    <property type="molecule type" value="Genomic_DNA"/>
</dbReference>
<name>A0A9P4ID34_9PEZI</name>
<accession>A0A9P4ID34</accession>
<evidence type="ECO:0000259" key="2">
    <source>
        <dbReference type="Pfam" id="PF24137"/>
    </source>
</evidence>
<keyword evidence="1" id="KW-0732">Signal</keyword>
<dbReference type="Pfam" id="PF25581">
    <property type="entry name" value="AsqO_C"/>
    <property type="match status" value="1"/>
</dbReference>
<feature type="domain" description="Diels-Alderase N-terminal" evidence="2">
    <location>
        <begin position="36"/>
        <end position="137"/>
    </location>
</feature>
<sequence>MAHSKPHYSFFLLSHVLIAIFCGVNASSIPSTTRIIPSTTVTGPVTVQTVSDNTPINFPKLSAVNDTTPEFWFFAAVSPDLNASATVTFFTTTEDGFEFVGDSGSVDTVLVQITFPNGTSFSTELAASEAVITSSTGDLTDTADDVSGSISITAIAPPHYPFSPVEPGQTLEVAPNLGWENAVPGATANVKVNIQGTPVEFTGIGYQDHNWSPAPFLSIFSSYYWGLTQLGPYTLVWFDVFDLSGVEHVSSYVAANGAIIVAEKGSNTVVPFGANDEFPPHAGDGDPTGFNITVDLGKEGILEATVTAEVVLAEVEGLFTRWISKAEGGIKGGTQYEGPAMNEEFRLT</sequence>
<gene>
    <name evidence="4" type="ORF">NA57DRAFT_55587</name>
</gene>
<feature type="domain" description="Diels-Alderase N-terminal" evidence="2">
    <location>
        <begin position="144"/>
        <end position="211"/>
    </location>
</feature>
<keyword evidence="5" id="KW-1185">Reference proteome</keyword>
<proteinExistence type="predicted"/>
<dbReference type="AlphaFoldDB" id="A0A9P4ID34"/>
<feature type="chain" id="PRO_5040439049" evidence="1">
    <location>
        <begin position="27"/>
        <end position="348"/>
    </location>
</feature>